<gene>
    <name evidence="1" type="ORF">ADN00_02425</name>
</gene>
<organism evidence="1 2">
    <name type="scientific">Ornatilinea apprima</name>
    <dbReference type="NCBI Taxonomy" id="1134406"/>
    <lineage>
        <taxon>Bacteria</taxon>
        <taxon>Bacillati</taxon>
        <taxon>Chloroflexota</taxon>
        <taxon>Anaerolineae</taxon>
        <taxon>Anaerolineales</taxon>
        <taxon>Anaerolineaceae</taxon>
        <taxon>Ornatilinea</taxon>
    </lineage>
</organism>
<evidence type="ECO:0000313" key="1">
    <source>
        <dbReference type="EMBL" id="KPL79670.1"/>
    </source>
</evidence>
<reference evidence="1 2" key="1">
    <citation type="submission" date="2015-07" db="EMBL/GenBank/DDBJ databases">
        <title>Genome sequence of Ornatilinea apprima DSM 23815.</title>
        <authorList>
            <person name="Hemp J."/>
            <person name="Ward L.M."/>
            <person name="Pace L.A."/>
            <person name="Fischer W.W."/>
        </authorList>
    </citation>
    <scope>NUCLEOTIDE SEQUENCE [LARGE SCALE GENOMIC DNA]</scope>
    <source>
        <strain evidence="1 2">P3M-1</strain>
    </source>
</reference>
<proteinExistence type="predicted"/>
<protein>
    <submittedName>
        <fullName evidence="1">Uncharacterized protein</fullName>
    </submittedName>
</protein>
<comment type="caution">
    <text evidence="1">The sequence shown here is derived from an EMBL/GenBank/DDBJ whole genome shotgun (WGS) entry which is preliminary data.</text>
</comment>
<dbReference type="Proteomes" id="UP000050417">
    <property type="component" value="Unassembled WGS sequence"/>
</dbReference>
<sequence>MGLILLSEEEVDAPPSFWAKGNEQARLVSRMTAKKTNREIGFFIFISTRFLVRFTQQPNQTEPSESGRAFCLFLQATSMEETCSGQ</sequence>
<evidence type="ECO:0000313" key="2">
    <source>
        <dbReference type="Proteomes" id="UP000050417"/>
    </source>
</evidence>
<accession>A0A0P6XA77</accession>
<name>A0A0P6XA77_9CHLR</name>
<dbReference type="AlphaFoldDB" id="A0A0P6XA77"/>
<dbReference type="EMBL" id="LGCL01000010">
    <property type="protein sequence ID" value="KPL79670.1"/>
    <property type="molecule type" value="Genomic_DNA"/>
</dbReference>
<keyword evidence="2" id="KW-1185">Reference proteome</keyword>